<dbReference type="OrthoDB" id="4080273at2759"/>
<protein>
    <submittedName>
        <fullName evidence="2">DEHA2A11462p</fullName>
    </submittedName>
</protein>
<gene>
    <name evidence="2" type="ordered locus">DEHA2A11462g</name>
</gene>
<sequence length="95" mass="10795">MSSAGGKAITICLVAGLSWYTGVKFWQPLIIERLQQDGNLRDDVYIRDTSDQPKSWSDLKEKVKTTLHPNNPSIGKEELIKEFNKEKQETIDSSK</sequence>
<evidence type="ECO:0000313" key="3">
    <source>
        <dbReference type="Proteomes" id="UP000000599"/>
    </source>
</evidence>
<keyword evidence="3" id="KW-1185">Reference proteome</keyword>
<reference evidence="2 3" key="1">
    <citation type="journal article" date="2004" name="Nature">
        <title>Genome evolution in yeasts.</title>
        <authorList>
            <consortium name="Genolevures"/>
            <person name="Dujon B."/>
            <person name="Sherman D."/>
            <person name="Fischer G."/>
            <person name="Durrens P."/>
            <person name="Casaregola S."/>
            <person name="Lafontaine I."/>
            <person name="de Montigny J."/>
            <person name="Marck C."/>
            <person name="Neuveglise C."/>
            <person name="Talla E."/>
            <person name="Goffard N."/>
            <person name="Frangeul L."/>
            <person name="Aigle M."/>
            <person name="Anthouard V."/>
            <person name="Babour A."/>
            <person name="Barbe V."/>
            <person name="Barnay S."/>
            <person name="Blanchin S."/>
            <person name="Beckerich J.M."/>
            <person name="Beyne E."/>
            <person name="Bleykasten C."/>
            <person name="Boisrame A."/>
            <person name="Boyer J."/>
            <person name="Cattolico L."/>
            <person name="Confanioleri F."/>
            <person name="de Daruvar A."/>
            <person name="Despons L."/>
            <person name="Fabre E."/>
            <person name="Fairhead C."/>
            <person name="Ferry-Dumazet H."/>
            <person name="Groppi A."/>
            <person name="Hantraye F."/>
            <person name="Hennequin C."/>
            <person name="Jauniaux N."/>
            <person name="Joyet P."/>
            <person name="Kachouri R."/>
            <person name="Kerrest A."/>
            <person name="Koszul R."/>
            <person name="Lemaire M."/>
            <person name="Lesur I."/>
            <person name="Ma L."/>
            <person name="Muller H."/>
            <person name="Nicaud J.M."/>
            <person name="Nikolski M."/>
            <person name="Oztas S."/>
            <person name="Ozier-Kalogeropoulos O."/>
            <person name="Pellenz S."/>
            <person name="Potier S."/>
            <person name="Richard G.F."/>
            <person name="Straub M.L."/>
            <person name="Suleau A."/>
            <person name="Swennene D."/>
            <person name="Tekaia F."/>
            <person name="Wesolowski-Louvel M."/>
            <person name="Westhof E."/>
            <person name="Wirth B."/>
            <person name="Zeniou-Meyer M."/>
            <person name="Zivanovic I."/>
            <person name="Bolotin-Fukuhara M."/>
            <person name="Thierry A."/>
            <person name="Bouchier C."/>
            <person name="Caudron B."/>
            <person name="Scarpelli C."/>
            <person name="Gaillardin C."/>
            <person name="Weissenbach J."/>
            <person name="Wincker P."/>
            <person name="Souciet J.L."/>
        </authorList>
    </citation>
    <scope>NUCLEOTIDE SEQUENCE [LARGE SCALE GENOMIC DNA]</scope>
    <source>
        <strain evidence="3">ATCC 36239 / CBS 767 / BCRC 21394 / JCM 1990 / NBRC 0083 / IGC 2968</strain>
    </source>
</reference>
<dbReference type="GeneID" id="2899538"/>
<feature type="compositionally biased region" description="Basic and acidic residues" evidence="1">
    <location>
        <begin position="75"/>
        <end position="95"/>
    </location>
</feature>
<dbReference type="InParanoid" id="Q6BY88"/>
<dbReference type="RefSeq" id="XP_456831.1">
    <property type="nucleotide sequence ID" value="XM_456831.1"/>
</dbReference>
<feature type="region of interest" description="Disordered" evidence="1">
    <location>
        <begin position="66"/>
        <end position="95"/>
    </location>
</feature>
<proteinExistence type="predicted"/>
<dbReference type="EMBL" id="CR382133">
    <property type="protein sequence ID" value="CAG84806.1"/>
    <property type="molecule type" value="Genomic_DNA"/>
</dbReference>
<dbReference type="AlphaFoldDB" id="Q6BY88"/>
<dbReference type="eggNOG" id="ENOG502RQD5">
    <property type="taxonomic scope" value="Eukaryota"/>
</dbReference>
<dbReference type="Proteomes" id="UP000000599">
    <property type="component" value="Chromosome A"/>
</dbReference>
<organism evidence="2 3">
    <name type="scientific">Debaryomyces hansenii (strain ATCC 36239 / CBS 767 / BCRC 21394 / JCM 1990 / NBRC 0083 / IGC 2968)</name>
    <name type="common">Yeast</name>
    <name type="synonym">Torulaspora hansenii</name>
    <dbReference type="NCBI Taxonomy" id="284592"/>
    <lineage>
        <taxon>Eukaryota</taxon>
        <taxon>Fungi</taxon>
        <taxon>Dikarya</taxon>
        <taxon>Ascomycota</taxon>
        <taxon>Saccharomycotina</taxon>
        <taxon>Pichiomycetes</taxon>
        <taxon>Debaryomycetaceae</taxon>
        <taxon>Debaryomyces</taxon>
    </lineage>
</organism>
<evidence type="ECO:0000313" key="2">
    <source>
        <dbReference type="EMBL" id="CAG84806.1"/>
    </source>
</evidence>
<name>Q6BY88_DEBHA</name>
<dbReference type="OMA" id="VKFWQPL"/>
<dbReference type="KEGG" id="dha:DEHA2A11462g"/>
<evidence type="ECO:0000256" key="1">
    <source>
        <dbReference type="SAM" id="MobiDB-lite"/>
    </source>
</evidence>
<accession>Q6BY88</accession>
<dbReference type="HOGENOM" id="CLU_178668_0_0_1"/>
<dbReference type="VEuPathDB" id="FungiDB:DEHA2A11462g"/>